<comment type="caution">
    <text evidence="9">The sequence shown here is derived from an EMBL/GenBank/DDBJ whole genome shotgun (WGS) entry which is preliminary data.</text>
</comment>
<dbReference type="PANTHER" id="PTHR13383:SF11">
    <property type="entry name" value="RIBONUCLEASE H2 SUBUNIT B"/>
    <property type="match status" value="1"/>
</dbReference>
<dbReference type="Gene3D" id="1.10.20.120">
    <property type="match status" value="1"/>
</dbReference>
<dbReference type="OrthoDB" id="29098at2759"/>
<dbReference type="CDD" id="cd09270">
    <property type="entry name" value="RNase_H2-B"/>
    <property type="match status" value="1"/>
</dbReference>
<evidence type="ECO:0000313" key="10">
    <source>
        <dbReference type="Proteomes" id="UP000823405"/>
    </source>
</evidence>
<dbReference type="PANTHER" id="PTHR13383">
    <property type="entry name" value="RIBONUCLEASE H2 SUBUNIT B"/>
    <property type="match status" value="1"/>
</dbReference>
<accession>A0A9P6RJL3</accession>
<evidence type="ECO:0000256" key="1">
    <source>
        <dbReference type="ARBA" id="ARBA00004123"/>
    </source>
</evidence>
<dbReference type="AlphaFoldDB" id="A0A9P6RJL3"/>
<dbReference type="GO" id="GO:0032299">
    <property type="term" value="C:ribonuclease H2 complex"/>
    <property type="evidence" value="ECO:0007669"/>
    <property type="project" value="InterPro"/>
</dbReference>
<dbReference type="InterPro" id="IPR041195">
    <property type="entry name" value="Rnh202_N"/>
</dbReference>
<feature type="region of interest" description="Disordered" evidence="6">
    <location>
        <begin position="230"/>
        <end position="271"/>
    </location>
</feature>
<proteinExistence type="predicted"/>
<gene>
    <name evidence="9" type="primary">RNASEH2B</name>
    <name evidence="9" type="ORF">BGZ97_010736</name>
</gene>
<reference evidence="9" key="1">
    <citation type="journal article" date="2020" name="Fungal Divers.">
        <title>Resolving the Mortierellaceae phylogeny through synthesis of multi-gene phylogenetics and phylogenomics.</title>
        <authorList>
            <person name="Vandepol N."/>
            <person name="Liber J."/>
            <person name="Desiro A."/>
            <person name="Na H."/>
            <person name="Kennedy M."/>
            <person name="Barry K."/>
            <person name="Grigoriev I.V."/>
            <person name="Miller A.N."/>
            <person name="O'Donnell K."/>
            <person name="Stajich J.E."/>
            <person name="Bonito G."/>
        </authorList>
    </citation>
    <scope>NUCLEOTIDE SEQUENCE</scope>
    <source>
        <strain evidence="9">NVP60</strain>
    </source>
</reference>
<comment type="subcellular location">
    <subcellularLocation>
        <location evidence="1">Nucleus</location>
    </subcellularLocation>
</comment>
<evidence type="ECO:0000256" key="3">
    <source>
        <dbReference type="ARBA" id="ARBA00023242"/>
    </source>
</evidence>
<evidence type="ECO:0000256" key="4">
    <source>
        <dbReference type="ARBA" id="ARBA00024778"/>
    </source>
</evidence>
<keyword evidence="3" id="KW-0539">Nucleus</keyword>
<organism evidence="9 10">
    <name type="scientific">Linnemannia gamsii</name>
    <dbReference type="NCBI Taxonomy" id="64522"/>
    <lineage>
        <taxon>Eukaryota</taxon>
        <taxon>Fungi</taxon>
        <taxon>Fungi incertae sedis</taxon>
        <taxon>Mucoromycota</taxon>
        <taxon>Mortierellomycotina</taxon>
        <taxon>Mortierellomycetes</taxon>
        <taxon>Mortierellales</taxon>
        <taxon>Mortierellaceae</taxon>
        <taxon>Linnemannia</taxon>
    </lineage>
</organism>
<dbReference type="GO" id="GO:0005654">
    <property type="term" value="C:nucleoplasm"/>
    <property type="evidence" value="ECO:0007669"/>
    <property type="project" value="TreeGrafter"/>
</dbReference>
<dbReference type="InterPro" id="IPR019024">
    <property type="entry name" value="RNase_H2_suB_wHTH"/>
</dbReference>
<dbReference type="GO" id="GO:0006401">
    <property type="term" value="P:RNA catabolic process"/>
    <property type="evidence" value="ECO:0007669"/>
    <property type="project" value="TreeGrafter"/>
</dbReference>
<sequence>MATPNQQRICIGPKVPAHADNPISVLLPSPSSGLPTRFVIQDGGLYEMQMVDSEGLRSWFVNDTIQSDGALYLITPFDPVFMLIPILDTMRQKTAVSEGKFLMLEGIFGSCSDQYPSLRRLADLKNMDRYLSAICDVRDSAAMKTFRLDDEKVMVWLKKKIDILVGKFGSIPALVESIAYTESLPEACRSEAVTQSVLKLVSVNLSDSWATKLSANYQFPELDKLESRTQLPSMSDFGKRSGMDLDDEPKAKEVKKPKMSVGQRKLAKASTAGMKPMTSFFAKKT</sequence>
<name>A0A9P6RJL3_9FUNG</name>
<dbReference type="EMBL" id="JAAAIN010000057">
    <property type="protein sequence ID" value="KAG0321641.1"/>
    <property type="molecule type" value="Genomic_DNA"/>
</dbReference>
<dbReference type="Proteomes" id="UP000823405">
    <property type="component" value="Unassembled WGS sequence"/>
</dbReference>
<evidence type="ECO:0000259" key="7">
    <source>
        <dbReference type="Pfam" id="PF09468"/>
    </source>
</evidence>
<dbReference type="Pfam" id="PF17745">
    <property type="entry name" value="Ydr279_N"/>
    <property type="match status" value="1"/>
</dbReference>
<evidence type="ECO:0000256" key="5">
    <source>
        <dbReference type="ARBA" id="ARBA00033464"/>
    </source>
</evidence>
<evidence type="ECO:0000256" key="2">
    <source>
        <dbReference type="ARBA" id="ARBA00019062"/>
    </source>
</evidence>
<feature type="domain" description="Ribonuclease H2 subunit B wHTH" evidence="7">
    <location>
        <begin position="81"/>
        <end position="182"/>
    </location>
</feature>
<feature type="domain" description="Rnh202 triple barrel" evidence="8">
    <location>
        <begin position="23"/>
        <end position="78"/>
    </location>
</feature>
<dbReference type="Gene3D" id="2.20.25.530">
    <property type="match status" value="1"/>
</dbReference>
<evidence type="ECO:0000259" key="8">
    <source>
        <dbReference type="Pfam" id="PF17745"/>
    </source>
</evidence>
<evidence type="ECO:0000256" key="6">
    <source>
        <dbReference type="SAM" id="MobiDB-lite"/>
    </source>
</evidence>
<protein>
    <recommendedName>
        <fullName evidence="2">Ribonuclease H2 subunit B</fullName>
    </recommendedName>
    <alternativeName>
        <fullName evidence="5">Ribonuclease HI subunit B</fullName>
    </alternativeName>
</protein>
<dbReference type="InterPro" id="IPR040456">
    <property type="entry name" value="RNase_H2_suB"/>
</dbReference>
<feature type="compositionally biased region" description="Basic and acidic residues" evidence="6">
    <location>
        <begin position="237"/>
        <end position="256"/>
    </location>
</feature>
<keyword evidence="10" id="KW-1185">Reference proteome</keyword>
<evidence type="ECO:0000313" key="9">
    <source>
        <dbReference type="EMBL" id="KAG0321641.1"/>
    </source>
</evidence>
<dbReference type="Pfam" id="PF09468">
    <property type="entry name" value="RNase_H2-Ydr279"/>
    <property type="match status" value="1"/>
</dbReference>
<comment type="function">
    <text evidence="4">Non catalytic subunit of RNase H2, an endonuclease that specifically degrades the RNA of RNA:DNA hybrids. Participates in DNA replication, possibly by mediating the removal of lagging-strand Okazaki fragment RNA primers during DNA replication. Mediates the excision of single ribonucleotides from DNA:RNA duplexes.</text>
</comment>